<protein>
    <recommendedName>
        <fullName evidence="5">DUF4352 domain-containing protein</fullName>
    </recommendedName>
</protein>
<organism evidence="3 4">
    <name type="scientific">Nocardioides panacihumi</name>
    <dbReference type="NCBI Taxonomy" id="400774"/>
    <lineage>
        <taxon>Bacteria</taxon>
        <taxon>Bacillati</taxon>
        <taxon>Actinomycetota</taxon>
        <taxon>Actinomycetes</taxon>
        <taxon>Propionibacteriales</taxon>
        <taxon>Nocardioidaceae</taxon>
        <taxon>Nocardioides</taxon>
    </lineage>
</organism>
<feature type="region of interest" description="Disordered" evidence="1">
    <location>
        <begin position="28"/>
        <end position="72"/>
    </location>
</feature>
<feature type="compositionally biased region" description="Low complexity" evidence="1">
    <location>
        <begin position="41"/>
        <end position="66"/>
    </location>
</feature>
<dbReference type="PROSITE" id="PS51257">
    <property type="entry name" value="PROKAR_LIPOPROTEIN"/>
    <property type="match status" value="1"/>
</dbReference>
<name>A0ABN2RGH3_9ACTN</name>
<proteinExistence type="predicted"/>
<evidence type="ECO:0000256" key="2">
    <source>
        <dbReference type="SAM" id="SignalP"/>
    </source>
</evidence>
<comment type="caution">
    <text evidence="3">The sequence shown here is derived from an EMBL/GenBank/DDBJ whole genome shotgun (WGS) entry which is preliminary data.</text>
</comment>
<evidence type="ECO:0008006" key="5">
    <source>
        <dbReference type="Google" id="ProtNLM"/>
    </source>
</evidence>
<reference evidence="3 4" key="1">
    <citation type="journal article" date="2019" name="Int. J. Syst. Evol. Microbiol.">
        <title>The Global Catalogue of Microorganisms (GCM) 10K type strain sequencing project: providing services to taxonomists for standard genome sequencing and annotation.</title>
        <authorList>
            <consortium name="The Broad Institute Genomics Platform"/>
            <consortium name="The Broad Institute Genome Sequencing Center for Infectious Disease"/>
            <person name="Wu L."/>
            <person name="Ma J."/>
        </authorList>
    </citation>
    <scope>NUCLEOTIDE SEQUENCE [LARGE SCALE GENOMIC DNA]</scope>
    <source>
        <strain evidence="3 4">JCM 15309</strain>
    </source>
</reference>
<evidence type="ECO:0000256" key="1">
    <source>
        <dbReference type="SAM" id="MobiDB-lite"/>
    </source>
</evidence>
<keyword evidence="4" id="KW-1185">Reference proteome</keyword>
<feature type="signal peptide" evidence="2">
    <location>
        <begin position="1"/>
        <end position="28"/>
    </location>
</feature>
<feature type="chain" id="PRO_5046373220" description="DUF4352 domain-containing protein" evidence="2">
    <location>
        <begin position="29"/>
        <end position="218"/>
    </location>
</feature>
<dbReference type="RefSeq" id="WP_344046412.1">
    <property type="nucleotide sequence ID" value="NZ_BAAAPB010000003.1"/>
</dbReference>
<gene>
    <name evidence="3" type="ORF">GCM10009798_31730</name>
</gene>
<dbReference type="Proteomes" id="UP001500571">
    <property type="component" value="Unassembled WGS sequence"/>
</dbReference>
<accession>A0ABN2RGH3</accession>
<dbReference type="EMBL" id="BAAAPB010000003">
    <property type="protein sequence ID" value="GAA1968769.1"/>
    <property type="molecule type" value="Genomic_DNA"/>
</dbReference>
<feature type="compositionally biased region" description="Gly residues" evidence="1">
    <location>
        <begin position="28"/>
        <end position="40"/>
    </location>
</feature>
<evidence type="ECO:0000313" key="3">
    <source>
        <dbReference type="EMBL" id="GAA1968769.1"/>
    </source>
</evidence>
<evidence type="ECO:0000313" key="4">
    <source>
        <dbReference type="Proteomes" id="UP001500571"/>
    </source>
</evidence>
<keyword evidence="2" id="KW-0732">Signal</keyword>
<sequence length="218" mass="22191">MTRRGGTGPTLVVSALLAVAVLSGCSGGSGGSDASGGSGGPSASAAGRTPSTSATTAYPSGAPTGTVLTEPGTTVALGSDATVSWEPRQGQVGTVRIKVDRIERTTFVKSFRDWRVDATTKTYAPYFVHAHVTNLGTSDLGGAAVPLYGESAANALVEPAVFKETFKPCHPSVLPKPFPAGRSVPVCVVYLVPGRGQLVGAAFRPTQDFAPIVWKSAS</sequence>